<dbReference type="GO" id="GO:0016020">
    <property type="term" value="C:membrane"/>
    <property type="evidence" value="ECO:0007669"/>
    <property type="project" value="UniProtKB-SubCell"/>
</dbReference>
<evidence type="ECO:0000256" key="3">
    <source>
        <dbReference type="ARBA" id="ARBA00022692"/>
    </source>
</evidence>
<keyword evidence="8" id="KW-0407">Ion channel</keyword>
<dbReference type="EMBL" id="GG666465">
    <property type="protein sequence ID" value="EEN68283.1"/>
    <property type="molecule type" value="Genomic_DNA"/>
</dbReference>
<evidence type="ECO:0000256" key="4">
    <source>
        <dbReference type="ARBA" id="ARBA00022989"/>
    </source>
</evidence>
<evidence type="ECO:0000313" key="10">
    <source>
        <dbReference type="EMBL" id="EEN68283.1"/>
    </source>
</evidence>
<gene>
    <name evidence="10" type="ORF">BRAFLDRAFT_104891</name>
</gene>
<keyword evidence="2" id="KW-0813">Transport</keyword>
<organism>
    <name type="scientific">Branchiostoma floridae</name>
    <name type="common">Florida lancelet</name>
    <name type="synonym">Amphioxus</name>
    <dbReference type="NCBI Taxonomy" id="7739"/>
    <lineage>
        <taxon>Eukaryota</taxon>
        <taxon>Metazoa</taxon>
        <taxon>Chordata</taxon>
        <taxon>Cephalochordata</taxon>
        <taxon>Leptocardii</taxon>
        <taxon>Amphioxiformes</taxon>
        <taxon>Branchiostomatidae</taxon>
        <taxon>Branchiostoma</taxon>
    </lineage>
</organism>
<dbReference type="InParanoid" id="C3XUK1"/>
<dbReference type="InterPro" id="IPR003930">
    <property type="entry name" value="K_chnl_Ca-activ_BK_bsu"/>
</dbReference>
<evidence type="ECO:0000256" key="8">
    <source>
        <dbReference type="ARBA" id="ARBA00023303"/>
    </source>
</evidence>
<evidence type="ECO:0000256" key="9">
    <source>
        <dbReference type="SAM" id="Phobius"/>
    </source>
</evidence>
<evidence type="ECO:0000256" key="5">
    <source>
        <dbReference type="ARBA" id="ARBA00023065"/>
    </source>
</evidence>
<keyword evidence="7" id="KW-0325">Glycoprotein</keyword>
<evidence type="ECO:0000256" key="2">
    <source>
        <dbReference type="ARBA" id="ARBA00022448"/>
    </source>
</evidence>
<keyword evidence="6 9" id="KW-0472">Membrane</keyword>
<keyword evidence="4 9" id="KW-1133">Transmembrane helix</keyword>
<accession>C3XUK1</accession>
<proteinExistence type="predicted"/>
<dbReference type="AlphaFoldDB" id="C3XUK1"/>
<reference evidence="10" key="1">
    <citation type="journal article" date="2008" name="Nature">
        <title>The amphioxus genome and the evolution of the chordate karyotype.</title>
        <authorList>
            <consortium name="US DOE Joint Genome Institute (JGI-PGF)"/>
            <person name="Putnam N.H."/>
            <person name="Butts T."/>
            <person name="Ferrier D.E.K."/>
            <person name="Furlong R.F."/>
            <person name="Hellsten U."/>
            <person name="Kawashima T."/>
            <person name="Robinson-Rechavi M."/>
            <person name="Shoguchi E."/>
            <person name="Terry A."/>
            <person name="Yu J.-K."/>
            <person name="Benito-Gutierrez E.L."/>
            <person name="Dubchak I."/>
            <person name="Garcia-Fernandez J."/>
            <person name="Gibson-Brown J.J."/>
            <person name="Grigoriev I.V."/>
            <person name="Horton A.C."/>
            <person name="de Jong P.J."/>
            <person name="Jurka J."/>
            <person name="Kapitonov V.V."/>
            <person name="Kohara Y."/>
            <person name="Kuroki Y."/>
            <person name="Lindquist E."/>
            <person name="Lucas S."/>
            <person name="Osoegawa K."/>
            <person name="Pennacchio L.A."/>
            <person name="Salamov A.A."/>
            <person name="Satou Y."/>
            <person name="Sauka-Spengler T."/>
            <person name="Schmutz J."/>
            <person name="Shin-I T."/>
            <person name="Toyoda A."/>
            <person name="Bronner-Fraser M."/>
            <person name="Fujiyama A."/>
            <person name="Holland L.Z."/>
            <person name="Holland P.W.H."/>
            <person name="Satoh N."/>
            <person name="Rokhsar D.S."/>
        </authorList>
    </citation>
    <scope>NUCLEOTIDE SEQUENCE [LARGE SCALE GENOMIC DNA]</scope>
    <source>
        <strain evidence="10">S238N-H82</strain>
        <tissue evidence="10">Testes</tissue>
    </source>
</reference>
<evidence type="ECO:0000256" key="7">
    <source>
        <dbReference type="ARBA" id="ARBA00023180"/>
    </source>
</evidence>
<feature type="transmembrane region" description="Helical" evidence="9">
    <location>
        <begin position="12"/>
        <end position="35"/>
    </location>
</feature>
<dbReference type="Pfam" id="PF03185">
    <property type="entry name" value="CaKB"/>
    <property type="match status" value="1"/>
</dbReference>
<dbReference type="GO" id="GO:0015269">
    <property type="term" value="F:calcium-activated potassium channel activity"/>
    <property type="evidence" value="ECO:0007669"/>
    <property type="project" value="InterPro"/>
</dbReference>
<name>C3XUK1_BRAFL</name>
<keyword evidence="5" id="KW-0406">Ion transport</keyword>
<comment type="subcellular location">
    <subcellularLocation>
        <location evidence="1">Membrane</location>
        <topology evidence="1">Multi-pass membrane protein</topology>
    </subcellularLocation>
</comment>
<sequence>MPDSWEVVQKCAGFVVVISAAALILTGALVVHPMLENSTLSYRPTVCKTSYSYKSGGEACWCGKNCKSVARCLVVMVTMNSSSPALLVQSEEVMRVSDKCSLYYCLRDKDRMDRLVEEFQTAYGQQGQKYRCLYNAHDPQVSTVLPSHTLHCHTESPAEANVQPVVDLPRTVLGRPGIGSVVLLLSVGSRWAGPKRE</sequence>
<dbReference type="PANTHER" id="PTHR10258">
    <property type="entry name" value="CALCIUM-ACTIVATED POTASSIUM CHANNEL SUBUNIT BETA"/>
    <property type="match status" value="1"/>
</dbReference>
<dbReference type="PANTHER" id="PTHR10258:SF8">
    <property type="entry name" value="CALCIUM-ACTIVATED POTASSIUM CHANNEL BK ALPHA SUBUNIT DOMAIN-CONTAINING PROTEIN"/>
    <property type="match status" value="1"/>
</dbReference>
<protein>
    <submittedName>
        <fullName evidence="10">Uncharacterized protein</fullName>
    </submittedName>
</protein>
<keyword evidence="3 9" id="KW-0812">Transmembrane</keyword>
<evidence type="ECO:0000256" key="1">
    <source>
        <dbReference type="ARBA" id="ARBA00004141"/>
    </source>
</evidence>
<evidence type="ECO:0000256" key="6">
    <source>
        <dbReference type="ARBA" id="ARBA00023136"/>
    </source>
</evidence>